<dbReference type="Proteomes" id="UP000265520">
    <property type="component" value="Unassembled WGS sequence"/>
</dbReference>
<dbReference type="Pfam" id="PF10440">
    <property type="entry name" value="WIYLD"/>
    <property type="match status" value="1"/>
</dbReference>
<protein>
    <submittedName>
        <fullName evidence="2">Bifunctional UDP-glucose 4-epimerase and UDP-xylose 4-epimerase 1-like</fullName>
    </submittedName>
</protein>
<proteinExistence type="predicted"/>
<keyword evidence="3" id="KW-1185">Reference proteome</keyword>
<dbReference type="PANTHER" id="PTHR34271:SF1">
    <property type="entry name" value="NUCLEOLAR HISTONE METHYLTRANSFERASE-RELATED PROTEIN"/>
    <property type="match status" value="1"/>
</dbReference>
<dbReference type="EMBL" id="LXQA010103093">
    <property type="protein sequence ID" value="MCI16939.1"/>
    <property type="molecule type" value="Genomic_DNA"/>
</dbReference>
<evidence type="ECO:0000313" key="3">
    <source>
        <dbReference type="Proteomes" id="UP000265520"/>
    </source>
</evidence>
<dbReference type="InterPro" id="IPR018848">
    <property type="entry name" value="WIYLD_domain"/>
</dbReference>
<dbReference type="PANTHER" id="PTHR34271">
    <property type="entry name" value="NUCLEOLAR HISTONE METHYLTRANSFERASE-RELATED PROTEIN"/>
    <property type="match status" value="1"/>
</dbReference>
<dbReference type="Gene3D" id="1.10.8.850">
    <property type="entry name" value="Histone-lysine N methyltransferase , C-terminal domain-like"/>
    <property type="match status" value="1"/>
</dbReference>
<evidence type="ECO:0000259" key="1">
    <source>
        <dbReference type="Pfam" id="PF10440"/>
    </source>
</evidence>
<comment type="caution">
    <text evidence="2">The sequence shown here is derived from an EMBL/GenBank/DDBJ whole genome shotgun (WGS) entry which is preliminary data.</text>
</comment>
<dbReference type="AlphaFoldDB" id="A0A392PZF7"/>
<evidence type="ECO:0000313" key="2">
    <source>
        <dbReference type="EMBL" id="MCI16939.1"/>
    </source>
</evidence>
<accession>A0A392PZF7</accession>
<reference evidence="2 3" key="1">
    <citation type="journal article" date="2018" name="Front. Plant Sci.">
        <title>Red Clover (Trifolium pratense) and Zigzag Clover (T. medium) - A Picture of Genomic Similarities and Differences.</title>
        <authorList>
            <person name="Dluhosova J."/>
            <person name="Istvanek J."/>
            <person name="Nedelnik J."/>
            <person name="Repkova J."/>
        </authorList>
    </citation>
    <scope>NUCLEOTIDE SEQUENCE [LARGE SCALE GENOMIC DNA]</scope>
    <source>
        <strain evidence="3">cv. 10/8</strain>
        <tissue evidence="2">Leaf</tissue>
    </source>
</reference>
<sequence length="59" mass="6722">MVGNTRMDAALDAMRQLGFEETLVRETVQELLDVYEGIQGWPFIEEASYKLLIETLLCA</sequence>
<organism evidence="2 3">
    <name type="scientific">Trifolium medium</name>
    <dbReference type="NCBI Taxonomy" id="97028"/>
    <lineage>
        <taxon>Eukaryota</taxon>
        <taxon>Viridiplantae</taxon>
        <taxon>Streptophyta</taxon>
        <taxon>Embryophyta</taxon>
        <taxon>Tracheophyta</taxon>
        <taxon>Spermatophyta</taxon>
        <taxon>Magnoliopsida</taxon>
        <taxon>eudicotyledons</taxon>
        <taxon>Gunneridae</taxon>
        <taxon>Pentapetalae</taxon>
        <taxon>rosids</taxon>
        <taxon>fabids</taxon>
        <taxon>Fabales</taxon>
        <taxon>Fabaceae</taxon>
        <taxon>Papilionoideae</taxon>
        <taxon>50 kb inversion clade</taxon>
        <taxon>NPAAA clade</taxon>
        <taxon>Hologalegina</taxon>
        <taxon>IRL clade</taxon>
        <taxon>Trifolieae</taxon>
        <taxon>Trifolium</taxon>
    </lineage>
</organism>
<feature type="non-terminal residue" evidence="2">
    <location>
        <position position="59"/>
    </location>
</feature>
<feature type="domain" description="WIYLD" evidence="1">
    <location>
        <begin position="3"/>
        <end position="58"/>
    </location>
</feature>
<name>A0A392PZF7_9FABA</name>
<dbReference type="InterPro" id="IPR043017">
    <property type="entry name" value="WIYLD_dom_sf"/>
</dbReference>